<dbReference type="EMBL" id="LK052888">
    <property type="protein sequence ID" value="CDR39544.1"/>
    <property type="molecule type" value="Genomic_DNA"/>
</dbReference>
<sequence>MRSKERLGRGDAFFAKDVVCSKGLFDALLSHNARVSPKGWAPRGLRYHHLALLSALLVRQYKFSSLYLRCAFHSLRCHCHPLNLAARVLWTWRGPRRVLSGAGDLDSRPREINSGEVWNVNKHAPFSRLLTKQHHWRMCLSIISHISCSYSCIST</sequence>
<proteinExistence type="predicted"/>
<organism evidence="1">
    <name type="scientific">Cyberlindnera fabianii</name>
    <name type="common">Yeast</name>
    <name type="synonym">Hansenula fabianii</name>
    <dbReference type="NCBI Taxonomy" id="36022"/>
    <lineage>
        <taxon>Eukaryota</taxon>
        <taxon>Fungi</taxon>
        <taxon>Dikarya</taxon>
        <taxon>Ascomycota</taxon>
        <taxon>Saccharomycotina</taxon>
        <taxon>Saccharomycetes</taxon>
        <taxon>Phaffomycetales</taxon>
        <taxon>Phaffomycetaceae</taxon>
        <taxon>Cyberlindnera</taxon>
    </lineage>
</organism>
<protein>
    <submittedName>
        <fullName evidence="1">CYFA0S03e04555g1_1</fullName>
    </submittedName>
</protein>
<reference evidence="1" key="1">
    <citation type="journal article" date="2014" name="Genome Announc.">
        <title>Genome sequence of the yeast Cyberlindnera fabianii (Hansenula fabianii).</title>
        <authorList>
            <person name="Freel K.C."/>
            <person name="Sarilar V."/>
            <person name="Neuveglise C."/>
            <person name="Devillers H."/>
            <person name="Friedrich A."/>
            <person name="Schacherer J."/>
        </authorList>
    </citation>
    <scope>NUCLEOTIDE SEQUENCE</scope>
    <source>
        <strain evidence="1">YJS4271</strain>
    </source>
</reference>
<name>A0A061APU3_CYBFA</name>
<evidence type="ECO:0000313" key="1">
    <source>
        <dbReference type="EMBL" id="CDR39544.1"/>
    </source>
</evidence>
<dbReference type="AlphaFoldDB" id="A0A061APU3"/>
<accession>A0A061APU3</accession>
<gene>
    <name evidence="1" type="ORF">CYFA0S_03e04555g</name>
</gene>